<name>A0A0L0P1U0_CANAR</name>
<evidence type="ECO:0000313" key="2">
    <source>
        <dbReference type="Proteomes" id="UP000037122"/>
    </source>
</evidence>
<accession>A0A0L0P1U0</accession>
<organism evidence="1 2">
    <name type="scientific">Candidozyma auris</name>
    <name type="common">Yeast</name>
    <name type="synonym">Candida auris</name>
    <dbReference type="NCBI Taxonomy" id="498019"/>
    <lineage>
        <taxon>Eukaryota</taxon>
        <taxon>Fungi</taxon>
        <taxon>Dikarya</taxon>
        <taxon>Ascomycota</taxon>
        <taxon>Saccharomycotina</taxon>
        <taxon>Pichiomycetes</taxon>
        <taxon>Metschnikowiaceae</taxon>
        <taxon>Candidozyma</taxon>
    </lineage>
</organism>
<dbReference type="EMBL" id="LGST01000019">
    <property type="protein sequence ID" value="KNE00224.1"/>
    <property type="molecule type" value="Genomic_DNA"/>
</dbReference>
<reference evidence="2" key="1">
    <citation type="journal article" date="2015" name="BMC Genomics">
        <title>Draft genome of a commonly misdiagnosed multidrug resistant pathogen Candida auris.</title>
        <authorList>
            <person name="Chatterjee S."/>
            <person name="Alampalli S.V."/>
            <person name="Nageshan R.K."/>
            <person name="Chettiar S.T."/>
            <person name="Joshi S."/>
            <person name="Tatu U.S."/>
        </authorList>
    </citation>
    <scope>NUCLEOTIDE SEQUENCE [LARGE SCALE GENOMIC DNA]</scope>
    <source>
        <strain evidence="2">6684</strain>
    </source>
</reference>
<sequence>MYIFAAISLPDSDTMSKSFQWKQQTDKSIHEMFYLKCKVYLLINTQF</sequence>
<proteinExistence type="predicted"/>
<gene>
    <name evidence="1" type="ORF">QG37_02764</name>
</gene>
<comment type="caution">
    <text evidence="1">The sequence shown here is derived from an EMBL/GenBank/DDBJ whole genome shotgun (WGS) entry which is preliminary data.</text>
</comment>
<evidence type="ECO:0000313" key="1">
    <source>
        <dbReference type="EMBL" id="KNE00224.1"/>
    </source>
</evidence>
<protein>
    <submittedName>
        <fullName evidence="1">Uncharacterized protein</fullName>
    </submittedName>
</protein>
<dbReference type="Proteomes" id="UP000037122">
    <property type="component" value="Unassembled WGS sequence"/>
</dbReference>
<dbReference type="VEuPathDB" id="FungiDB:QG37_02764"/>
<dbReference type="AlphaFoldDB" id="A0A0L0P1U0"/>